<dbReference type="OrthoDB" id="10389953at2759"/>
<feature type="compositionally biased region" description="Low complexity" evidence="1">
    <location>
        <begin position="1"/>
        <end position="12"/>
    </location>
</feature>
<proteinExistence type="predicted"/>
<evidence type="ECO:0000313" key="3">
    <source>
        <dbReference type="Proteomes" id="UP000092321"/>
    </source>
</evidence>
<accession>A0A1B7T9I8</accession>
<organism evidence="2 3">
    <name type="scientific">Hanseniaspora valbyensis NRRL Y-1626</name>
    <dbReference type="NCBI Taxonomy" id="766949"/>
    <lineage>
        <taxon>Eukaryota</taxon>
        <taxon>Fungi</taxon>
        <taxon>Dikarya</taxon>
        <taxon>Ascomycota</taxon>
        <taxon>Saccharomycotina</taxon>
        <taxon>Saccharomycetes</taxon>
        <taxon>Saccharomycodales</taxon>
        <taxon>Saccharomycodaceae</taxon>
        <taxon>Hanseniaspora</taxon>
    </lineage>
</organism>
<dbReference type="Proteomes" id="UP000092321">
    <property type="component" value="Unassembled WGS sequence"/>
</dbReference>
<evidence type="ECO:0008006" key="4">
    <source>
        <dbReference type="Google" id="ProtNLM"/>
    </source>
</evidence>
<feature type="region of interest" description="Disordered" evidence="1">
    <location>
        <begin position="1"/>
        <end position="43"/>
    </location>
</feature>
<feature type="compositionally biased region" description="Low complexity" evidence="1">
    <location>
        <begin position="31"/>
        <end position="43"/>
    </location>
</feature>
<gene>
    <name evidence="2" type="ORF">HANVADRAFT_73998</name>
</gene>
<sequence length="120" mass="13902">MSNQDNHSSNHSSHFDTSTHDLMTSASSHGNLNELNEEMNNFNLEMRKSRMPLTSNARRDETTILLSIMSKYNFNQANNNKSLQVKKWTEVLDTFNKLNTQGNFCKQTRTLKSRYEKLVA</sequence>
<feature type="non-terminal residue" evidence="2">
    <location>
        <position position="120"/>
    </location>
</feature>
<name>A0A1B7T9I8_9ASCO</name>
<comment type="caution">
    <text evidence="2">The sequence shown here is derived from an EMBL/GenBank/DDBJ whole genome shotgun (WGS) entry which is preliminary data.</text>
</comment>
<dbReference type="AlphaFoldDB" id="A0A1B7T9I8"/>
<keyword evidence="3" id="KW-1185">Reference proteome</keyword>
<dbReference type="EMBL" id="LXPE01000124">
    <property type="protein sequence ID" value="OBA25378.1"/>
    <property type="molecule type" value="Genomic_DNA"/>
</dbReference>
<reference evidence="3" key="1">
    <citation type="journal article" date="2016" name="Proc. Natl. Acad. Sci. U.S.A.">
        <title>Comparative genomics of biotechnologically important yeasts.</title>
        <authorList>
            <person name="Riley R."/>
            <person name="Haridas S."/>
            <person name="Wolfe K.H."/>
            <person name="Lopes M.R."/>
            <person name="Hittinger C.T."/>
            <person name="Goeker M."/>
            <person name="Salamov A.A."/>
            <person name="Wisecaver J.H."/>
            <person name="Long T.M."/>
            <person name="Calvey C.H."/>
            <person name="Aerts A.L."/>
            <person name="Barry K.W."/>
            <person name="Choi C."/>
            <person name="Clum A."/>
            <person name="Coughlan A.Y."/>
            <person name="Deshpande S."/>
            <person name="Douglass A.P."/>
            <person name="Hanson S.J."/>
            <person name="Klenk H.-P."/>
            <person name="LaButti K.M."/>
            <person name="Lapidus A."/>
            <person name="Lindquist E.A."/>
            <person name="Lipzen A.M."/>
            <person name="Meier-Kolthoff J.P."/>
            <person name="Ohm R.A."/>
            <person name="Otillar R.P."/>
            <person name="Pangilinan J.L."/>
            <person name="Peng Y."/>
            <person name="Rokas A."/>
            <person name="Rosa C.A."/>
            <person name="Scheuner C."/>
            <person name="Sibirny A.A."/>
            <person name="Slot J.C."/>
            <person name="Stielow J.B."/>
            <person name="Sun H."/>
            <person name="Kurtzman C.P."/>
            <person name="Blackwell M."/>
            <person name="Grigoriev I.V."/>
            <person name="Jeffries T.W."/>
        </authorList>
    </citation>
    <scope>NUCLEOTIDE SEQUENCE [LARGE SCALE GENOMIC DNA]</scope>
    <source>
        <strain evidence="3">NRRL Y-1626</strain>
    </source>
</reference>
<evidence type="ECO:0000313" key="2">
    <source>
        <dbReference type="EMBL" id="OBA25378.1"/>
    </source>
</evidence>
<protein>
    <recommendedName>
        <fullName evidence="4">Myb/SANT-like DNA-binding domain-containing protein</fullName>
    </recommendedName>
</protein>
<evidence type="ECO:0000256" key="1">
    <source>
        <dbReference type="SAM" id="MobiDB-lite"/>
    </source>
</evidence>